<evidence type="ECO:0000313" key="1">
    <source>
        <dbReference type="EMBL" id="KPN63899.1"/>
    </source>
</evidence>
<dbReference type="AlphaFoldDB" id="A0A0N8IBS2"/>
<keyword evidence="2" id="KW-1185">Reference proteome</keyword>
<accession>A0A0N8IBS2</accession>
<proteinExistence type="predicted"/>
<gene>
    <name evidence="1" type="ORF">AKJ29_14545</name>
</gene>
<evidence type="ECO:0000313" key="2">
    <source>
        <dbReference type="Proteomes" id="UP000050471"/>
    </source>
</evidence>
<comment type="caution">
    <text evidence="1">The sequence shown here is derived from an EMBL/GenBank/DDBJ whole genome shotgun (WGS) entry which is preliminary data.</text>
</comment>
<dbReference type="EMBL" id="LKBA01000004">
    <property type="protein sequence ID" value="KPN63899.1"/>
    <property type="molecule type" value="Genomic_DNA"/>
</dbReference>
<sequence length="93" mass="10876">MFLIQKIYSGFSRHGAAQIDFFCFLRAIAFTQQPFLIPMDHDRSQASDARAVLQNLMIEIRPRAHIARLRRPGAYKTDIPFNDIDHLRQFIQT</sequence>
<dbReference type="Proteomes" id="UP000050471">
    <property type="component" value="Unassembled WGS sequence"/>
</dbReference>
<organism evidence="1 2">
    <name type="scientific">Aliiroseovarius crassostreae</name>
    <dbReference type="NCBI Taxonomy" id="154981"/>
    <lineage>
        <taxon>Bacteria</taxon>
        <taxon>Pseudomonadati</taxon>
        <taxon>Pseudomonadota</taxon>
        <taxon>Alphaproteobacteria</taxon>
        <taxon>Rhodobacterales</taxon>
        <taxon>Paracoccaceae</taxon>
        <taxon>Aliiroseovarius</taxon>
    </lineage>
</organism>
<name>A0A0N8IBS2_9RHOB</name>
<protein>
    <submittedName>
        <fullName evidence="1">Uncharacterized protein</fullName>
    </submittedName>
</protein>
<reference evidence="1 2" key="1">
    <citation type="submission" date="2015-09" db="EMBL/GenBank/DDBJ databases">
        <title>Draft genome sequence of Aliiroseovarius crassostreae CV919-312TSm, the causative agent of Roseovarius Oyster Disease (formerly Juvenile Oyster Disease).</title>
        <authorList>
            <person name="Kessner L."/>
            <person name="Spinard E."/>
            <person name="Nelson D."/>
        </authorList>
    </citation>
    <scope>NUCLEOTIDE SEQUENCE [LARGE SCALE GENOMIC DNA]</scope>
    <source>
        <strain evidence="1 2">CV919-312</strain>
    </source>
</reference>